<evidence type="ECO:0000313" key="5">
    <source>
        <dbReference type="EMBL" id="BBH27824.1"/>
    </source>
</evidence>
<keyword evidence="4" id="KW-0460">Magnesium</keyword>
<dbReference type="InParanoid" id="A0A3G9JYF6"/>
<dbReference type="KEGG" id="ebm:SG0102_27580"/>
<proteinExistence type="predicted"/>
<keyword evidence="6" id="KW-1185">Reference proteome</keyword>
<dbReference type="GO" id="GO:0046872">
    <property type="term" value="F:metal ion binding"/>
    <property type="evidence" value="ECO:0007669"/>
    <property type="project" value="UniProtKB-KW"/>
</dbReference>
<accession>A0A3G9JYF6</accession>
<dbReference type="Gene3D" id="3.40.50.1000">
    <property type="entry name" value="HAD superfamily/HAD-like"/>
    <property type="match status" value="1"/>
</dbReference>
<keyword evidence="2" id="KW-0479">Metal-binding</keyword>
<name>A0A3G9JYF6_9FIRM</name>
<sequence length="248" mass="29189">MQNYIFDLYGTLIDIETDEESESFWQDMCEYYNDFGTSYSPMELKRRYHEYCNREEKALIGDYPEIKLEKVFLSLLEEGGGYSPIDRYEWTLLCAQYFRALSRKKLVTYKDTITLLKTLKQQEKRVYLLSNAQTCFTLDEMQKCKITPYFNGIYISSDYGVKKPSRDFMEILLKNERLKVKESVMIGNDLTSDICVASKVGMKSIFINSYHHDVETLQKEATCLGDYHDYVQVDSLTDVLTMVKEKKR</sequence>
<dbReference type="SUPFAM" id="SSF56784">
    <property type="entry name" value="HAD-like"/>
    <property type="match status" value="1"/>
</dbReference>
<dbReference type="InterPro" id="IPR051400">
    <property type="entry name" value="HAD-like_hydrolase"/>
</dbReference>
<dbReference type="Pfam" id="PF13419">
    <property type="entry name" value="HAD_2"/>
    <property type="match status" value="1"/>
</dbReference>
<dbReference type="InterPro" id="IPR036412">
    <property type="entry name" value="HAD-like_sf"/>
</dbReference>
<evidence type="ECO:0000256" key="1">
    <source>
        <dbReference type="ARBA" id="ARBA00001946"/>
    </source>
</evidence>
<dbReference type="SFLD" id="SFLDG01129">
    <property type="entry name" value="C1.5:_HAD__Beta-PGM__Phosphata"/>
    <property type="match status" value="1"/>
</dbReference>
<evidence type="ECO:0000256" key="3">
    <source>
        <dbReference type="ARBA" id="ARBA00022801"/>
    </source>
</evidence>
<protein>
    <submittedName>
        <fullName evidence="5">Haloacid dehalogenase</fullName>
    </submittedName>
</protein>
<dbReference type="GO" id="GO:0016791">
    <property type="term" value="F:phosphatase activity"/>
    <property type="evidence" value="ECO:0007669"/>
    <property type="project" value="TreeGrafter"/>
</dbReference>
<dbReference type="FunCoup" id="A0A3G9JYF6">
    <property type="interactions" value="193"/>
</dbReference>
<dbReference type="GO" id="GO:0044281">
    <property type="term" value="P:small molecule metabolic process"/>
    <property type="evidence" value="ECO:0007669"/>
    <property type="project" value="UniProtKB-ARBA"/>
</dbReference>
<dbReference type="InterPro" id="IPR006439">
    <property type="entry name" value="HAD-SF_hydro_IA"/>
</dbReference>
<dbReference type="PRINTS" id="PR00413">
    <property type="entry name" value="HADHALOGNASE"/>
</dbReference>
<evidence type="ECO:0000256" key="2">
    <source>
        <dbReference type="ARBA" id="ARBA00022723"/>
    </source>
</evidence>
<keyword evidence="3" id="KW-0378">Hydrolase</keyword>
<dbReference type="Proteomes" id="UP000268059">
    <property type="component" value="Chromosome"/>
</dbReference>
<dbReference type="PANTHER" id="PTHR46470:SF2">
    <property type="entry name" value="GLYCERALDEHYDE 3-PHOSPHATE PHOSPHATASE"/>
    <property type="match status" value="1"/>
</dbReference>
<gene>
    <name evidence="5" type="ORF">SG0102_27580</name>
</gene>
<dbReference type="EMBL" id="AP019309">
    <property type="protein sequence ID" value="BBH27824.1"/>
    <property type="molecule type" value="Genomic_DNA"/>
</dbReference>
<dbReference type="PANTHER" id="PTHR46470">
    <property type="entry name" value="N-ACYLNEURAMINATE-9-PHOSPHATASE"/>
    <property type="match status" value="1"/>
</dbReference>
<dbReference type="Gene3D" id="1.10.150.520">
    <property type="match status" value="1"/>
</dbReference>
<comment type="cofactor">
    <cofactor evidence="1">
        <name>Mg(2+)</name>
        <dbReference type="ChEBI" id="CHEBI:18420"/>
    </cofactor>
</comment>
<reference evidence="5 6" key="1">
    <citation type="submission" date="2018-11" db="EMBL/GenBank/DDBJ databases">
        <title>Novel Erysipelotrichaceae bacterium isolated from small intestine of a swine.</title>
        <authorList>
            <person name="Kim J.S."/>
            <person name="Choe H."/>
            <person name="Lee Y.R."/>
            <person name="Kim K.M."/>
            <person name="Park D.S."/>
        </authorList>
    </citation>
    <scope>NUCLEOTIDE SEQUENCE [LARGE SCALE GENOMIC DNA]</scope>
    <source>
        <strain evidence="5 6">SG0102</strain>
    </source>
</reference>
<evidence type="ECO:0000256" key="4">
    <source>
        <dbReference type="ARBA" id="ARBA00022842"/>
    </source>
</evidence>
<organism evidence="5 6">
    <name type="scientific">Intestinibaculum porci</name>
    <dbReference type="NCBI Taxonomy" id="2487118"/>
    <lineage>
        <taxon>Bacteria</taxon>
        <taxon>Bacillati</taxon>
        <taxon>Bacillota</taxon>
        <taxon>Erysipelotrichia</taxon>
        <taxon>Erysipelotrichales</taxon>
        <taxon>Erysipelotrichaceae</taxon>
        <taxon>Intestinibaculum</taxon>
    </lineage>
</organism>
<evidence type="ECO:0000313" key="6">
    <source>
        <dbReference type="Proteomes" id="UP000268059"/>
    </source>
</evidence>
<dbReference type="InterPro" id="IPR023214">
    <property type="entry name" value="HAD_sf"/>
</dbReference>
<dbReference type="SFLD" id="SFLDS00003">
    <property type="entry name" value="Haloacid_Dehalogenase"/>
    <property type="match status" value="1"/>
</dbReference>
<dbReference type="AlphaFoldDB" id="A0A3G9JYF6"/>
<dbReference type="InterPro" id="IPR041492">
    <property type="entry name" value="HAD_2"/>
</dbReference>